<sequence>MCCKQNLGQNGQFVTKKDISTCACGPACVCGASGAFYFCCCCCHQQQWLRYCIILLDWTLTYLPTFLSTYLSA</sequence>
<evidence type="ECO:0000313" key="1">
    <source>
        <dbReference type="EMBL" id="KOF90813.1"/>
    </source>
</evidence>
<protein>
    <submittedName>
        <fullName evidence="1">Uncharacterized protein</fullName>
    </submittedName>
</protein>
<accession>A0A0L8HNI2</accession>
<organism evidence="1">
    <name type="scientific">Octopus bimaculoides</name>
    <name type="common">California two-spotted octopus</name>
    <dbReference type="NCBI Taxonomy" id="37653"/>
    <lineage>
        <taxon>Eukaryota</taxon>
        <taxon>Metazoa</taxon>
        <taxon>Spiralia</taxon>
        <taxon>Lophotrochozoa</taxon>
        <taxon>Mollusca</taxon>
        <taxon>Cephalopoda</taxon>
        <taxon>Coleoidea</taxon>
        <taxon>Octopodiformes</taxon>
        <taxon>Octopoda</taxon>
        <taxon>Incirrata</taxon>
        <taxon>Octopodidae</taxon>
        <taxon>Octopus</taxon>
    </lineage>
</organism>
<dbReference type="AlphaFoldDB" id="A0A0L8HNI2"/>
<proteinExistence type="predicted"/>
<reference evidence="1" key="1">
    <citation type="submission" date="2015-07" db="EMBL/GenBank/DDBJ databases">
        <title>MeaNS - Measles Nucleotide Surveillance Program.</title>
        <authorList>
            <person name="Tran T."/>
            <person name="Druce J."/>
        </authorList>
    </citation>
    <scope>NUCLEOTIDE SEQUENCE</scope>
    <source>
        <strain evidence="1">UCB-OBI-ISO-001</strain>
        <tissue evidence="1">Gonad</tissue>
    </source>
</reference>
<name>A0A0L8HNI2_OCTBM</name>
<gene>
    <name evidence="1" type="ORF">OCBIM_22010481mg</name>
</gene>
<dbReference type="EMBL" id="KQ417681">
    <property type="protein sequence ID" value="KOF90813.1"/>
    <property type="molecule type" value="Genomic_DNA"/>
</dbReference>